<proteinExistence type="predicted"/>
<protein>
    <recommendedName>
        <fullName evidence="3">Aminotransferase class III-fold pyridoxal phosphate-dependent enzyme</fullName>
    </recommendedName>
</protein>
<gene>
    <name evidence="1" type="ORF">FSW04_19510</name>
</gene>
<keyword evidence="2" id="KW-1185">Reference proteome</keyword>
<evidence type="ECO:0008006" key="3">
    <source>
        <dbReference type="Google" id="ProtNLM"/>
    </source>
</evidence>
<dbReference type="AlphaFoldDB" id="A0A5B8UA43"/>
<accession>A0A5B8UA43</accession>
<reference evidence="1 2" key="1">
    <citation type="journal article" date="2018" name="J. Microbiol.">
        <title>Baekduia soli gen. nov., sp. nov., a novel bacterium isolated from the soil of Baekdu Mountain and proposal of a novel family name, Baekduiaceae fam. nov.</title>
        <authorList>
            <person name="An D.S."/>
            <person name="Siddiqi M.Z."/>
            <person name="Kim K.H."/>
            <person name="Yu H.S."/>
            <person name="Im W.T."/>
        </authorList>
    </citation>
    <scope>NUCLEOTIDE SEQUENCE [LARGE SCALE GENOMIC DNA]</scope>
    <source>
        <strain evidence="1 2">BR7-21</strain>
    </source>
</reference>
<dbReference type="Gene3D" id="3.90.1150.10">
    <property type="entry name" value="Aspartate Aminotransferase, domain 1"/>
    <property type="match status" value="1"/>
</dbReference>
<evidence type="ECO:0000313" key="1">
    <source>
        <dbReference type="EMBL" id="QEC49542.1"/>
    </source>
</evidence>
<dbReference type="Proteomes" id="UP000321805">
    <property type="component" value="Chromosome"/>
</dbReference>
<dbReference type="KEGG" id="bsol:FSW04_19510"/>
<evidence type="ECO:0000313" key="2">
    <source>
        <dbReference type="Proteomes" id="UP000321805"/>
    </source>
</evidence>
<dbReference type="EMBL" id="CP042430">
    <property type="protein sequence ID" value="QEC49542.1"/>
    <property type="molecule type" value="Genomic_DNA"/>
</dbReference>
<dbReference type="RefSeq" id="WP_146921908.1">
    <property type="nucleotide sequence ID" value="NZ_CP042430.1"/>
</dbReference>
<dbReference type="InterPro" id="IPR015422">
    <property type="entry name" value="PyrdxlP-dep_Trfase_small"/>
</dbReference>
<organism evidence="1 2">
    <name type="scientific">Baekduia soli</name>
    <dbReference type="NCBI Taxonomy" id="496014"/>
    <lineage>
        <taxon>Bacteria</taxon>
        <taxon>Bacillati</taxon>
        <taxon>Actinomycetota</taxon>
        <taxon>Thermoleophilia</taxon>
        <taxon>Solirubrobacterales</taxon>
        <taxon>Baekduiaceae</taxon>
        <taxon>Baekduia</taxon>
    </lineage>
</organism>
<sequence>MSARLIRMASEGLFPQLVVIPLHRDHGVITMAAGKNDVIKLLPPLTLSEPEAHEFLAALDAVLADCHGATGKNWGVVRDIATATLRRRAAAVGR</sequence>
<name>A0A5B8UA43_9ACTN</name>